<comment type="similarity">
    <text evidence="2 6">Belongs to the adaptor complexes small subunit family.</text>
</comment>
<dbReference type="EMBL" id="MBFT01000936">
    <property type="protein sequence ID" value="PVU86328.1"/>
    <property type="molecule type" value="Genomic_DNA"/>
</dbReference>
<comment type="subcellular location">
    <subcellularLocation>
        <location evidence="1">Endomembrane system</location>
    </subcellularLocation>
</comment>
<dbReference type="Proteomes" id="UP000245699">
    <property type="component" value="Unassembled WGS sequence"/>
</dbReference>
<evidence type="ECO:0000256" key="5">
    <source>
        <dbReference type="ARBA" id="ARBA00023136"/>
    </source>
</evidence>
<evidence type="ECO:0000259" key="7">
    <source>
        <dbReference type="Pfam" id="PF01217"/>
    </source>
</evidence>
<evidence type="ECO:0000256" key="4">
    <source>
        <dbReference type="ARBA" id="ARBA00022927"/>
    </source>
</evidence>
<keyword evidence="9" id="KW-1185">Reference proteome</keyword>
<dbReference type="InterPro" id="IPR016635">
    <property type="entry name" value="AP_complex_ssu"/>
</dbReference>
<comment type="caution">
    <text evidence="8">The sequence shown here is derived from an EMBL/GenBank/DDBJ whole genome shotgun (WGS) entry which is preliminary data.</text>
</comment>
<dbReference type="InterPro" id="IPR011012">
    <property type="entry name" value="Longin-like_dom_sf"/>
</dbReference>
<dbReference type="OrthoDB" id="10261046at2759"/>
<dbReference type="PIRSF" id="PIRSF015588">
    <property type="entry name" value="AP_complex_sigma"/>
    <property type="match status" value="1"/>
</dbReference>
<keyword evidence="5 6" id="KW-0472">Membrane</keyword>
<feature type="non-terminal residue" evidence="8">
    <location>
        <position position="109"/>
    </location>
</feature>
<dbReference type="PANTHER" id="PTHR11753">
    <property type="entry name" value="ADAPTOR COMPLEXES SMALL SUBUNIT FAMILY"/>
    <property type="match status" value="1"/>
</dbReference>
<evidence type="ECO:0000256" key="3">
    <source>
        <dbReference type="ARBA" id="ARBA00022448"/>
    </source>
</evidence>
<dbReference type="Pfam" id="PF01217">
    <property type="entry name" value="Clat_adaptor_s"/>
    <property type="match status" value="1"/>
</dbReference>
<dbReference type="InterPro" id="IPR000804">
    <property type="entry name" value="Clathrin_sm-chain_CS"/>
</dbReference>
<evidence type="ECO:0000256" key="6">
    <source>
        <dbReference type="PIRNR" id="PIRNR015588"/>
    </source>
</evidence>
<dbReference type="SUPFAM" id="SSF64356">
    <property type="entry name" value="SNARE-like"/>
    <property type="match status" value="1"/>
</dbReference>
<dbReference type="PROSITE" id="PS00989">
    <property type="entry name" value="CLAT_ADAPTOR_S"/>
    <property type="match status" value="1"/>
</dbReference>
<reference evidence="8 9" key="1">
    <citation type="journal article" date="2018" name="MBio">
        <title>Comparative Genomics Reveals the Core Gene Toolbox for the Fungus-Insect Symbiosis.</title>
        <authorList>
            <person name="Wang Y."/>
            <person name="Stata M."/>
            <person name="Wang W."/>
            <person name="Stajich J.E."/>
            <person name="White M.M."/>
            <person name="Moncalvo J.M."/>
        </authorList>
    </citation>
    <scope>NUCLEOTIDE SEQUENCE [LARGE SCALE GENOMIC DNA]</scope>
    <source>
        <strain evidence="8 9">AUS-77-4</strain>
    </source>
</reference>
<sequence length="109" mass="12821">MIKSVLIFNNFGKPRLLRFFEQLDSNSQQNVLRETFMLISKRSSSNCNFLEGSKQIKNQDLKIIYRQYATLYFVFVVDKSESELGTLDLIHLFVETLNRVFDDVCELDL</sequence>
<dbReference type="GO" id="GO:0030117">
    <property type="term" value="C:membrane coat"/>
    <property type="evidence" value="ECO:0007669"/>
    <property type="project" value="InterPro"/>
</dbReference>
<evidence type="ECO:0000313" key="9">
    <source>
        <dbReference type="Proteomes" id="UP000245699"/>
    </source>
</evidence>
<dbReference type="GO" id="GO:0012505">
    <property type="term" value="C:endomembrane system"/>
    <property type="evidence" value="ECO:0007669"/>
    <property type="project" value="UniProtKB-SubCell"/>
</dbReference>
<evidence type="ECO:0000313" key="8">
    <source>
        <dbReference type="EMBL" id="PVU86328.1"/>
    </source>
</evidence>
<gene>
    <name evidence="8" type="ORF">BB559_006561</name>
</gene>
<dbReference type="AlphaFoldDB" id="A0A2T9Y1Y0"/>
<dbReference type="GO" id="GO:0016192">
    <property type="term" value="P:vesicle-mediated transport"/>
    <property type="evidence" value="ECO:0007669"/>
    <property type="project" value="InterPro"/>
</dbReference>
<name>A0A2T9Y1Y0_9FUNG</name>
<accession>A0A2T9Y1Y0</accession>
<protein>
    <recommendedName>
        <fullName evidence="6">AP complex subunit sigma</fullName>
    </recommendedName>
</protein>
<keyword evidence="4 6" id="KW-0653">Protein transport</keyword>
<proteinExistence type="inferred from homology"/>
<organism evidence="8 9">
    <name type="scientific">Furculomyces boomerangus</name>
    <dbReference type="NCBI Taxonomy" id="61424"/>
    <lineage>
        <taxon>Eukaryota</taxon>
        <taxon>Fungi</taxon>
        <taxon>Fungi incertae sedis</taxon>
        <taxon>Zoopagomycota</taxon>
        <taxon>Kickxellomycotina</taxon>
        <taxon>Harpellomycetes</taxon>
        <taxon>Harpellales</taxon>
        <taxon>Harpellaceae</taxon>
        <taxon>Furculomyces</taxon>
    </lineage>
</organism>
<dbReference type="Gene3D" id="3.30.450.60">
    <property type="match status" value="1"/>
</dbReference>
<dbReference type="STRING" id="61424.A0A2T9Y1Y0"/>
<dbReference type="GO" id="GO:0006886">
    <property type="term" value="P:intracellular protein transport"/>
    <property type="evidence" value="ECO:0007669"/>
    <property type="project" value="UniProtKB-UniRule"/>
</dbReference>
<keyword evidence="3 6" id="KW-0813">Transport</keyword>
<feature type="domain" description="AP complex mu/sigma subunit" evidence="7">
    <location>
        <begin position="1"/>
        <end position="109"/>
    </location>
</feature>
<evidence type="ECO:0000256" key="1">
    <source>
        <dbReference type="ARBA" id="ARBA00004308"/>
    </source>
</evidence>
<dbReference type="InterPro" id="IPR022775">
    <property type="entry name" value="AP_mu_sigma_su"/>
</dbReference>
<evidence type="ECO:0000256" key="2">
    <source>
        <dbReference type="ARBA" id="ARBA00006972"/>
    </source>
</evidence>